<dbReference type="InterPro" id="IPR001173">
    <property type="entry name" value="Glyco_trans_2-like"/>
</dbReference>
<evidence type="ECO:0000313" key="2">
    <source>
        <dbReference type="EMBL" id="GJD54286.1"/>
    </source>
</evidence>
<dbReference type="Proteomes" id="UP000401717">
    <property type="component" value="Unassembled WGS sequence"/>
</dbReference>
<evidence type="ECO:0000313" key="5">
    <source>
        <dbReference type="Proteomes" id="UP001055303"/>
    </source>
</evidence>
<dbReference type="Gene3D" id="3.90.550.10">
    <property type="entry name" value="Spore Coat Polysaccharide Biosynthesis Protein SpsA, Chain A"/>
    <property type="match status" value="1"/>
</dbReference>
<dbReference type="AlphaFoldDB" id="A0A564G019"/>
<reference evidence="2" key="3">
    <citation type="submission" date="2021-08" db="EMBL/GenBank/DDBJ databases">
        <authorList>
            <person name="Tani A."/>
            <person name="Ola A."/>
            <person name="Ogura Y."/>
            <person name="Katsura K."/>
            <person name="Hayashi T."/>
        </authorList>
    </citation>
    <scope>NUCLEOTIDE SEQUENCE</scope>
    <source>
        <strain evidence="2">DSM 22415</strain>
    </source>
</reference>
<dbReference type="PANTHER" id="PTHR43685:SF2">
    <property type="entry name" value="GLYCOSYLTRANSFERASE 2-LIKE DOMAIN-CONTAINING PROTEIN"/>
    <property type="match status" value="1"/>
</dbReference>
<proteinExistence type="predicted"/>
<evidence type="ECO:0000259" key="1">
    <source>
        <dbReference type="Pfam" id="PF00535"/>
    </source>
</evidence>
<dbReference type="EMBL" id="BPQI01000004">
    <property type="protein sequence ID" value="GJD54286.1"/>
    <property type="molecule type" value="Genomic_DNA"/>
</dbReference>
<dbReference type="Proteomes" id="UP001055303">
    <property type="component" value="Unassembled WGS sequence"/>
</dbReference>
<evidence type="ECO:0000313" key="4">
    <source>
        <dbReference type="Proteomes" id="UP000401717"/>
    </source>
</evidence>
<protein>
    <submittedName>
        <fullName evidence="3">Glycosyltransferase EpsH</fullName>
        <ecNumber evidence="3">2.4.-.-</ecNumber>
    </submittedName>
</protein>
<dbReference type="RefSeq" id="WP_144764593.1">
    <property type="nucleotide sequence ID" value="NZ_BPQI01000004.1"/>
</dbReference>
<evidence type="ECO:0000313" key="3">
    <source>
        <dbReference type="EMBL" id="VUF12981.1"/>
    </source>
</evidence>
<keyword evidence="3" id="KW-0328">Glycosyltransferase</keyword>
<reference evidence="2" key="2">
    <citation type="journal article" date="2021" name="Front. Microbiol.">
        <title>Comprehensive Comparative Genomics and Phenotyping of Methylobacterium Species.</title>
        <authorList>
            <person name="Alessa O."/>
            <person name="Ogura Y."/>
            <person name="Fujitani Y."/>
            <person name="Takami H."/>
            <person name="Hayashi T."/>
            <person name="Sahin N."/>
            <person name="Tani A."/>
        </authorList>
    </citation>
    <scope>NUCLEOTIDE SEQUENCE</scope>
    <source>
        <strain evidence="2">DSM 22415</strain>
    </source>
</reference>
<keyword evidence="5" id="KW-1185">Reference proteome</keyword>
<dbReference type="InterPro" id="IPR050834">
    <property type="entry name" value="Glycosyltransf_2"/>
</dbReference>
<dbReference type="GO" id="GO:0016757">
    <property type="term" value="F:glycosyltransferase activity"/>
    <property type="evidence" value="ECO:0007669"/>
    <property type="project" value="UniProtKB-KW"/>
</dbReference>
<dbReference type="InterPro" id="IPR029044">
    <property type="entry name" value="Nucleotide-diphossugar_trans"/>
</dbReference>
<dbReference type="PANTHER" id="PTHR43685">
    <property type="entry name" value="GLYCOSYLTRANSFERASE"/>
    <property type="match status" value="1"/>
</dbReference>
<sequence>MGDQTPATPVVSAIICTYNRYDYLEKAVGSLLAQNCDPASFEIIVVDNSPPGVERDAWRQTFGDRAGLRYVTEDIPGLANARNVAVGLARGEIVAFLDDDAEASPDWISAYIAAFASFGPSAQIAGGRIDPVFEAARPSWLHDRLLTYFTIINWGDRPKILDKSKWVAGANNAFRRDAYLMAGGCNVALGRIGSGGSLMSNEETDLQDRIHAAGGVTIYVPDARVTHLVPAARVTREWIRRRIMWQAISDIVAGKPLDKPRDEAEKSLLDFIAAVPARERSLRAFFYDESNPDMFFWQTQALYELYSLTLCRGELFEEC</sequence>
<dbReference type="OrthoDB" id="9771846at2"/>
<accession>A0A564G019</accession>
<reference evidence="3 4" key="1">
    <citation type="submission" date="2019-06" db="EMBL/GenBank/DDBJ databases">
        <authorList>
            <person name="Rodrigo-Torres L."/>
            <person name="Arahal R. D."/>
            <person name="Lucena T."/>
        </authorList>
    </citation>
    <scope>NUCLEOTIDE SEQUENCE [LARGE SCALE GENOMIC DNA]</scope>
    <source>
        <strain evidence="3 4">SW08-7</strain>
    </source>
</reference>
<feature type="domain" description="Glycosyltransferase 2-like" evidence="1">
    <location>
        <begin position="12"/>
        <end position="177"/>
    </location>
</feature>
<keyword evidence="3" id="KW-0808">Transferase</keyword>
<dbReference type="Pfam" id="PF00535">
    <property type="entry name" value="Glycos_transf_2"/>
    <property type="match status" value="1"/>
</dbReference>
<name>A0A564G019_9HYPH</name>
<dbReference type="EC" id="2.4.-.-" evidence="3"/>
<gene>
    <name evidence="3" type="primary">epsH</name>
    <name evidence="2" type="ORF">IFDJLNFL_0154</name>
    <name evidence="3" type="ORF">MTDSW087_02676</name>
</gene>
<dbReference type="SUPFAM" id="SSF53448">
    <property type="entry name" value="Nucleotide-diphospho-sugar transferases"/>
    <property type="match status" value="1"/>
</dbReference>
<dbReference type="EMBL" id="CABFVH010000015">
    <property type="protein sequence ID" value="VUF12981.1"/>
    <property type="molecule type" value="Genomic_DNA"/>
</dbReference>
<organism evidence="3 4">
    <name type="scientific">Methylobacterium dankookense</name>
    <dbReference type="NCBI Taxonomy" id="560405"/>
    <lineage>
        <taxon>Bacteria</taxon>
        <taxon>Pseudomonadati</taxon>
        <taxon>Pseudomonadota</taxon>
        <taxon>Alphaproteobacteria</taxon>
        <taxon>Hyphomicrobiales</taxon>
        <taxon>Methylobacteriaceae</taxon>
        <taxon>Methylobacterium</taxon>
    </lineage>
</organism>